<sequence>MTTVHRRVVPQLEARRNAVPETGSRGRPRCAASHDLRVRSAEYVVSLLVDKCGTIFEGRAGGVDKPVYGAHTYGFNTDTSGVAVLGDYNTATSTAAVRDSIAQLAAWKLGSYGINPAGSLVMAAGADNGKFTQGQLVTMNRISGHRDGYPTECPGDNLYGDLPAIRTAAAALNSRSVYGDTNGDGRADLAAGSPGSTANTHPGAGQVTVLPGARTTPYAGDKTVVTQESEGVPGGSEDGDGFGSATAYGDLDHDGYTDLVVASPGEEVTAGASDEGGVSILRGTPNGLAGQAGMINEPATVRASGARFGSALATGDFDGDGDDDILAVAPGAGRAWSVDGTTRAFSAPLQLRDGGPVADPAVATGDFDHDGYEDAALAFRTSGGARQLVVVRGSAEGLRTDAPAVLDGAGGRSLAAGDLNGDGYTDLVVGRPDSGTGGELAAYHGSAHGLTTTGATDVTQLVSLGEELGASLAVRDTDGDGYADVLAGAPGADSGAGQAYLLRGSAAGLSDTAATTYAEGAGALPGAPASGDRFGVAVALADLDGDGTPEPAFGAPGEDAVTVPGATYGPAATGTASGTGLGSELTQ</sequence>
<keyword evidence="1" id="KW-0732">Signal</keyword>
<dbReference type="Gene3D" id="3.40.80.10">
    <property type="entry name" value="Peptidoglycan recognition protein-like"/>
    <property type="match status" value="1"/>
</dbReference>
<dbReference type="PROSITE" id="PS51470">
    <property type="entry name" value="FG_GAP"/>
    <property type="match status" value="3"/>
</dbReference>
<dbReference type="RefSeq" id="WP_353944336.1">
    <property type="nucleotide sequence ID" value="NZ_CP159534.1"/>
</dbReference>
<dbReference type="SMART" id="SM00701">
    <property type="entry name" value="PGRP"/>
    <property type="match status" value="1"/>
</dbReference>
<reference evidence="7" key="1">
    <citation type="submission" date="2024-06" db="EMBL/GenBank/DDBJ databases">
        <title>Streptomyces sp. strain HUAS MG91 genome sequences.</title>
        <authorList>
            <person name="Mo P."/>
        </authorList>
    </citation>
    <scope>NUCLEOTIDE SEQUENCE</scope>
    <source>
        <strain evidence="7">HUAS MG91</strain>
    </source>
</reference>
<dbReference type="InterPro" id="IPR013517">
    <property type="entry name" value="FG-GAP"/>
</dbReference>
<keyword evidence="3" id="KW-0378">Hydrolase</keyword>
<dbReference type="CDD" id="cd06583">
    <property type="entry name" value="PGRP"/>
    <property type="match status" value="1"/>
</dbReference>
<evidence type="ECO:0000256" key="1">
    <source>
        <dbReference type="ARBA" id="ARBA00022729"/>
    </source>
</evidence>
<dbReference type="InterPro" id="IPR006619">
    <property type="entry name" value="PGRP_domain_met/bac"/>
</dbReference>
<evidence type="ECO:0000259" key="6">
    <source>
        <dbReference type="SMART" id="SM00701"/>
    </source>
</evidence>
<dbReference type="InterPro" id="IPR002502">
    <property type="entry name" value="Amidase_domain"/>
</dbReference>
<evidence type="ECO:0000256" key="5">
    <source>
        <dbReference type="SAM" id="MobiDB-lite"/>
    </source>
</evidence>
<dbReference type="Pfam" id="PF01510">
    <property type="entry name" value="Amidase_2"/>
    <property type="match status" value="1"/>
</dbReference>
<keyword evidence="2" id="KW-0677">Repeat</keyword>
<proteinExistence type="predicted"/>
<dbReference type="InterPro" id="IPR036505">
    <property type="entry name" value="Amidase/PGRP_sf"/>
</dbReference>
<feature type="domain" description="Peptidoglycan recognition protein family" evidence="6">
    <location>
        <begin position="10"/>
        <end position="127"/>
    </location>
</feature>
<gene>
    <name evidence="7" type="ORF">ABII15_23910</name>
</gene>
<dbReference type="EMBL" id="CP159534">
    <property type="protein sequence ID" value="XCJ72818.1"/>
    <property type="molecule type" value="Genomic_DNA"/>
</dbReference>
<dbReference type="Gene3D" id="2.130.10.130">
    <property type="entry name" value="Integrin alpha, N-terminal"/>
    <property type="match status" value="3"/>
</dbReference>
<dbReference type="GO" id="GO:0008745">
    <property type="term" value="F:N-acetylmuramoyl-L-alanine amidase activity"/>
    <property type="evidence" value="ECO:0007669"/>
    <property type="project" value="InterPro"/>
</dbReference>
<evidence type="ECO:0000256" key="3">
    <source>
        <dbReference type="ARBA" id="ARBA00022801"/>
    </source>
</evidence>
<dbReference type="SUPFAM" id="SSF55846">
    <property type="entry name" value="N-acetylmuramoyl-L-alanine amidase-like"/>
    <property type="match status" value="1"/>
</dbReference>
<organism evidence="7">
    <name type="scientific">Streptomyces tabacisoli</name>
    <dbReference type="NCBI Taxonomy" id="3156398"/>
    <lineage>
        <taxon>Bacteria</taxon>
        <taxon>Bacillati</taxon>
        <taxon>Actinomycetota</taxon>
        <taxon>Actinomycetes</taxon>
        <taxon>Kitasatosporales</taxon>
        <taxon>Streptomycetaceae</taxon>
        <taxon>Streptomyces</taxon>
    </lineage>
</organism>
<evidence type="ECO:0000256" key="2">
    <source>
        <dbReference type="ARBA" id="ARBA00022737"/>
    </source>
</evidence>
<dbReference type="GO" id="GO:0008270">
    <property type="term" value="F:zinc ion binding"/>
    <property type="evidence" value="ECO:0007669"/>
    <property type="project" value="InterPro"/>
</dbReference>
<feature type="region of interest" description="Disordered" evidence="5">
    <location>
        <begin position="564"/>
        <end position="587"/>
    </location>
</feature>
<evidence type="ECO:0000256" key="4">
    <source>
        <dbReference type="ARBA" id="ARBA00023180"/>
    </source>
</evidence>
<dbReference type="SUPFAM" id="SSF69318">
    <property type="entry name" value="Integrin alpha N-terminal domain"/>
    <property type="match status" value="1"/>
</dbReference>
<dbReference type="PANTHER" id="PTHR23221">
    <property type="entry name" value="GLYCOSYLPHOSPHATIDYLINOSITOL PHOSPHOLIPASE D"/>
    <property type="match status" value="1"/>
</dbReference>
<evidence type="ECO:0000313" key="7">
    <source>
        <dbReference type="EMBL" id="XCJ72818.1"/>
    </source>
</evidence>
<accession>A0AAU8IXQ1</accession>
<dbReference type="InterPro" id="IPR028994">
    <property type="entry name" value="Integrin_alpha_N"/>
</dbReference>
<protein>
    <submittedName>
        <fullName evidence="7">FG-GAP-like repeat-containing protein</fullName>
    </submittedName>
</protein>
<dbReference type="KEGG" id="stac:ABII15_23910"/>
<feature type="region of interest" description="Disordered" evidence="5">
    <location>
        <begin position="179"/>
        <end position="248"/>
    </location>
</feature>
<name>A0AAU8IXQ1_9ACTN</name>
<dbReference type="SMART" id="SM00191">
    <property type="entry name" value="Int_alpha"/>
    <property type="match status" value="6"/>
</dbReference>
<dbReference type="Pfam" id="PF01839">
    <property type="entry name" value="FG-GAP"/>
    <property type="match status" value="5"/>
</dbReference>
<dbReference type="InterPro" id="IPR013519">
    <property type="entry name" value="Int_alpha_beta-p"/>
</dbReference>
<dbReference type="AlphaFoldDB" id="A0AAU8IXQ1"/>
<keyword evidence="4" id="KW-0325">Glycoprotein</keyword>
<dbReference type="PANTHER" id="PTHR23221:SF7">
    <property type="entry name" value="PHOSPHATIDYLINOSITOL-GLYCAN-SPECIFIC PHOSPHOLIPASE D"/>
    <property type="match status" value="1"/>
</dbReference>
<dbReference type="GO" id="GO:0009253">
    <property type="term" value="P:peptidoglycan catabolic process"/>
    <property type="evidence" value="ECO:0007669"/>
    <property type="project" value="InterPro"/>
</dbReference>